<comment type="cofactor">
    <cofactor evidence="1">
        <name>FAD</name>
        <dbReference type="ChEBI" id="CHEBI:57692"/>
    </cofactor>
</comment>
<dbReference type="InterPro" id="IPR050415">
    <property type="entry name" value="MRET"/>
</dbReference>
<evidence type="ECO:0000259" key="3">
    <source>
        <dbReference type="PROSITE" id="PS51384"/>
    </source>
</evidence>
<organism evidence="4 5">
    <name type="scientific">Dactylosporangium salmoneum</name>
    <dbReference type="NCBI Taxonomy" id="53361"/>
    <lineage>
        <taxon>Bacteria</taxon>
        <taxon>Bacillati</taxon>
        <taxon>Actinomycetota</taxon>
        <taxon>Actinomycetes</taxon>
        <taxon>Micromonosporales</taxon>
        <taxon>Micromonosporaceae</taxon>
        <taxon>Dactylosporangium</taxon>
    </lineage>
</organism>
<evidence type="ECO:0000313" key="5">
    <source>
        <dbReference type="Proteomes" id="UP001501444"/>
    </source>
</evidence>
<evidence type="ECO:0000256" key="1">
    <source>
        <dbReference type="ARBA" id="ARBA00001974"/>
    </source>
</evidence>
<evidence type="ECO:0000256" key="2">
    <source>
        <dbReference type="SAM" id="MobiDB-lite"/>
    </source>
</evidence>
<dbReference type="SUPFAM" id="SSF63380">
    <property type="entry name" value="Riboflavin synthase domain-like"/>
    <property type="match status" value="1"/>
</dbReference>
<dbReference type="Gene3D" id="3.40.50.80">
    <property type="entry name" value="Nucleotide-binding domain of ferredoxin-NADP reductase (FNR) module"/>
    <property type="match status" value="1"/>
</dbReference>
<feature type="compositionally biased region" description="Basic and acidic residues" evidence="2">
    <location>
        <begin position="22"/>
        <end position="43"/>
    </location>
</feature>
<dbReference type="Proteomes" id="UP001501444">
    <property type="component" value="Unassembled WGS sequence"/>
</dbReference>
<dbReference type="Pfam" id="PF00175">
    <property type="entry name" value="NAD_binding_1"/>
    <property type="match status" value="1"/>
</dbReference>
<sequence>MTQVGPVGGGGEPLTVLWAWRQRLEEADEGQQKEPTGERRRNPADAGRNAGPRDSIAQDEPVDGPKHGDQGYLPQLQARLRDAADDVPAVVRRLSEVPQEERTILHTAIAADPAAAERGLAWLLEHFGQPSAVVPALARFAPALDALLTGHGRQLDLFGDALVAAVREARGERWADEDAAAWRDGWRFAIGWLRQAAQLHHGETPFWTGTVLGHDRRRDDVAVLTVRTDLPYPFRAGQRAIVECRSVPGAWRPCWIGDPPAADSHIEIHVQALPGDRATGALVRDTHPGDPIRLHRAEGDFVIERGATGAVLIVAEDVHVTPIKALLSELAEQHDERVVHLFWGVSTRDDLYDLESLREHAARCAHATVHPVVARGPAHPYLSGSLPQVVVDFGEWTSHDVYVSGSPLAVGVMRNMLLQRGVQARRIHAVTL</sequence>
<gene>
    <name evidence="4" type="ORF">GCM10010170_111840</name>
</gene>
<dbReference type="SUPFAM" id="SSF52343">
    <property type="entry name" value="Ferredoxin reductase-like, C-terminal NADP-linked domain"/>
    <property type="match status" value="1"/>
</dbReference>
<keyword evidence="5" id="KW-1185">Reference proteome</keyword>
<comment type="caution">
    <text evidence="4">The sequence shown here is derived from an EMBL/GenBank/DDBJ whole genome shotgun (WGS) entry which is preliminary data.</text>
</comment>
<dbReference type="RefSeq" id="WP_344620975.1">
    <property type="nucleotide sequence ID" value="NZ_BAAARV010000145.1"/>
</dbReference>
<accession>A0ABN3I6U2</accession>
<feature type="domain" description="FAD-binding FR-type" evidence="3">
    <location>
        <begin position="204"/>
        <end position="304"/>
    </location>
</feature>
<dbReference type="Gene3D" id="2.40.30.10">
    <property type="entry name" value="Translation factors"/>
    <property type="match status" value="1"/>
</dbReference>
<dbReference type="InterPro" id="IPR017938">
    <property type="entry name" value="Riboflavin_synthase-like_b-brl"/>
</dbReference>
<dbReference type="PANTHER" id="PTHR47354:SF5">
    <property type="entry name" value="PROTEIN RFBI"/>
    <property type="match status" value="1"/>
</dbReference>
<evidence type="ECO:0000313" key="4">
    <source>
        <dbReference type="EMBL" id="GAA2396222.1"/>
    </source>
</evidence>
<dbReference type="PROSITE" id="PS51384">
    <property type="entry name" value="FAD_FR"/>
    <property type="match status" value="1"/>
</dbReference>
<name>A0ABN3I6U2_9ACTN</name>
<proteinExistence type="predicted"/>
<dbReference type="InterPro" id="IPR017927">
    <property type="entry name" value="FAD-bd_FR_type"/>
</dbReference>
<protein>
    <recommendedName>
        <fullName evidence="3">FAD-binding FR-type domain-containing protein</fullName>
    </recommendedName>
</protein>
<feature type="compositionally biased region" description="Gly residues" evidence="2">
    <location>
        <begin position="1"/>
        <end position="12"/>
    </location>
</feature>
<dbReference type="InterPro" id="IPR001433">
    <property type="entry name" value="OxRdtase_FAD/NAD-bd"/>
</dbReference>
<reference evidence="4 5" key="1">
    <citation type="journal article" date="2019" name="Int. J. Syst. Evol. Microbiol.">
        <title>The Global Catalogue of Microorganisms (GCM) 10K type strain sequencing project: providing services to taxonomists for standard genome sequencing and annotation.</title>
        <authorList>
            <consortium name="The Broad Institute Genomics Platform"/>
            <consortium name="The Broad Institute Genome Sequencing Center for Infectious Disease"/>
            <person name="Wu L."/>
            <person name="Ma J."/>
        </authorList>
    </citation>
    <scope>NUCLEOTIDE SEQUENCE [LARGE SCALE GENOMIC DNA]</scope>
    <source>
        <strain evidence="4 5">JCM 3272</strain>
    </source>
</reference>
<dbReference type="PANTHER" id="PTHR47354">
    <property type="entry name" value="NADH OXIDOREDUCTASE HCR"/>
    <property type="match status" value="1"/>
</dbReference>
<dbReference type="EMBL" id="BAAARV010000145">
    <property type="protein sequence ID" value="GAA2396222.1"/>
    <property type="molecule type" value="Genomic_DNA"/>
</dbReference>
<feature type="region of interest" description="Disordered" evidence="2">
    <location>
        <begin position="1"/>
        <end position="72"/>
    </location>
</feature>
<dbReference type="InterPro" id="IPR039261">
    <property type="entry name" value="FNR_nucleotide-bd"/>
</dbReference>